<dbReference type="PROSITE" id="PS50215">
    <property type="entry name" value="ADAM_MEPRO"/>
    <property type="match status" value="1"/>
</dbReference>
<dbReference type="InterPro" id="IPR036436">
    <property type="entry name" value="Disintegrin_dom_sf"/>
</dbReference>
<feature type="compositionally biased region" description="Basic residues" evidence="8">
    <location>
        <begin position="1211"/>
        <end position="1222"/>
    </location>
</feature>
<evidence type="ECO:0000256" key="8">
    <source>
        <dbReference type="SAM" id="MobiDB-lite"/>
    </source>
</evidence>
<evidence type="ECO:0000256" key="6">
    <source>
        <dbReference type="PROSITE-ProRule" id="PRU00068"/>
    </source>
</evidence>
<reference evidence="12" key="4">
    <citation type="journal article" date="2022" name="PLoS Pathog.">
        <title>Chromosome-level genome of Schistosoma haematobium underpins genome-wide explorations of molecular variation.</title>
        <authorList>
            <person name="Stroehlein A.J."/>
            <person name="Korhonen P.K."/>
            <person name="Lee V.V."/>
            <person name="Ralph S.A."/>
            <person name="Mentink-Kane M."/>
            <person name="You H."/>
            <person name="McManus D.P."/>
            <person name="Tchuente L.T."/>
            <person name="Stothard J.R."/>
            <person name="Kaur P."/>
            <person name="Dudchenko O."/>
            <person name="Aiden E.L."/>
            <person name="Yang B."/>
            <person name="Yang H."/>
            <person name="Emery A.M."/>
            <person name="Webster B.L."/>
            <person name="Brindley P.J."/>
            <person name="Rollinson D."/>
            <person name="Chang B.C.H."/>
            <person name="Gasser R.B."/>
            <person name="Young N.D."/>
        </authorList>
    </citation>
    <scope>NUCLEOTIDE SEQUENCE</scope>
</reference>
<feature type="compositionally biased region" description="Low complexity" evidence="8">
    <location>
        <begin position="2078"/>
        <end position="2092"/>
    </location>
</feature>
<feature type="compositionally biased region" description="Polar residues" evidence="8">
    <location>
        <begin position="2319"/>
        <end position="2328"/>
    </location>
</feature>
<dbReference type="CTD" id="8745"/>
<evidence type="ECO:0000256" key="3">
    <source>
        <dbReference type="ARBA" id="ARBA00022989"/>
    </source>
</evidence>
<keyword evidence="13" id="KW-1185">Reference proteome</keyword>
<keyword evidence="4 9" id="KW-0472">Membrane</keyword>
<dbReference type="SUPFAM" id="SSF55486">
    <property type="entry name" value="Metalloproteases ('zincins'), catalytic domain"/>
    <property type="match status" value="1"/>
</dbReference>
<organism evidence="12 13">
    <name type="scientific">Schistosoma haematobium</name>
    <name type="common">Blood fluke</name>
    <dbReference type="NCBI Taxonomy" id="6185"/>
    <lineage>
        <taxon>Eukaryota</taxon>
        <taxon>Metazoa</taxon>
        <taxon>Spiralia</taxon>
        <taxon>Lophotrochozoa</taxon>
        <taxon>Platyhelminthes</taxon>
        <taxon>Trematoda</taxon>
        <taxon>Digenea</taxon>
        <taxon>Strigeidida</taxon>
        <taxon>Schistosomatoidea</taxon>
        <taxon>Schistosomatidae</taxon>
        <taxon>Schistosoma</taxon>
    </lineage>
</organism>
<accession>A0A922IIC3</accession>
<feature type="region of interest" description="Disordered" evidence="8">
    <location>
        <begin position="2287"/>
        <end position="2335"/>
    </location>
</feature>
<feature type="compositionally biased region" description="Basic residues" evidence="8">
    <location>
        <begin position="1592"/>
        <end position="1610"/>
    </location>
</feature>
<evidence type="ECO:0000259" key="11">
    <source>
        <dbReference type="PROSITE" id="PS50215"/>
    </source>
</evidence>
<feature type="region of interest" description="Disordered" evidence="8">
    <location>
        <begin position="2010"/>
        <end position="2033"/>
    </location>
</feature>
<feature type="compositionally biased region" description="Basic residues" evidence="8">
    <location>
        <begin position="1746"/>
        <end position="1763"/>
    </location>
</feature>
<evidence type="ECO:0000313" key="12">
    <source>
        <dbReference type="EMBL" id="KAH9579237.1"/>
    </source>
</evidence>
<feature type="compositionally biased region" description="Low complexity" evidence="8">
    <location>
        <begin position="1695"/>
        <end position="1744"/>
    </location>
</feature>
<feature type="domain" description="Disintegrin" evidence="10">
    <location>
        <begin position="575"/>
        <end position="669"/>
    </location>
</feature>
<feature type="region of interest" description="Disordered" evidence="8">
    <location>
        <begin position="1691"/>
        <end position="1780"/>
    </location>
</feature>
<keyword evidence="2 9" id="KW-0812">Transmembrane</keyword>
<feature type="compositionally biased region" description="Polar residues" evidence="8">
    <location>
        <begin position="2127"/>
        <end position="2141"/>
    </location>
</feature>
<feature type="compositionally biased region" description="Basic residues" evidence="8">
    <location>
        <begin position="1641"/>
        <end position="1658"/>
    </location>
</feature>
<dbReference type="Gene3D" id="2.10.25.10">
    <property type="entry name" value="Laminin"/>
    <property type="match status" value="1"/>
</dbReference>
<feature type="region of interest" description="Disordered" evidence="8">
    <location>
        <begin position="1141"/>
        <end position="1233"/>
    </location>
</feature>
<feature type="compositionally biased region" description="Polar residues" evidence="8">
    <location>
        <begin position="1910"/>
        <end position="1919"/>
    </location>
</feature>
<feature type="compositionally biased region" description="Low complexity" evidence="8">
    <location>
        <begin position="1547"/>
        <end position="1560"/>
    </location>
</feature>
<dbReference type="PROSITE" id="PS00022">
    <property type="entry name" value="EGF_1"/>
    <property type="match status" value="1"/>
</dbReference>
<dbReference type="PROSITE" id="PS00427">
    <property type="entry name" value="DISINTEGRIN_1"/>
    <property type="match status" value="1"/>
</dbReference>
<feature type="compositionally biased region" description="Basic residues" evidence="8">
    <location>
        <begin position="2293"/>
        <end position="2303"/>
    </location>
</feature>
<comment type="subcellular location">
    <subcellularLocation>
        <location evidence="1">Membrane</location>
        <topology evidence="1">Single-pass membrane protein</topology>
    </subcellularLocation>
</comment>
<evidence type="ECO:0000256" key="7">
    <source>
        <dbReference type="PROSITE-ProRule" id="PRU00276"/>
    </source>
</evidence>
<feature type="compositionally biased region" description="Polar residues" evidence="8">
    <location>
        <begin position="1660"/>
        <end position="1675"/>
    </location>
</feature>
<proteinExistence type="predicted"/>
<feature type="domain" description="Peptidase M12B" evidence="11">
    <location>
        <begin position="316"/>
        <end position="585"/>
    </location>
</feature>
<dbReference type="RefSeq" id="XP_051064262.1">
    <property type="nucleotide sequence ID" value="XM_051208403.1"/>
</dbReference>
<evidence type="ECO:0000256" key="1">
    <source>
        <dbReference type="ARBA" id="ARBA00004167"/>
    </source>
</evidence>
<feature type="compositionally biased region" description="Basic residues" evidence="8">
    <location>
        <begin position="1882"/>
        <end position="1906"/>
    </location>
</feature>
<dbReference type="EMBL" id="AMPZ03000008">
    <property type="protein sequence ID" value="KAH9579237.1"/>
    <property type="molecule type" value="Genomic_DNA"/>
</dbReference>
<feature type="transmembrane region" description="Helical" evidence="9">
    <location>
        <begin position="996"/>
        <end position="1020"/>
    </location>
</feature>
<feature type="region of interest" description="Disordered" evidence="8">
    <location>
        <begin position="1641"/>
        <end position="1676"/>
    </location>
</feature>
<feature type="compositionally biased region" description="Low complexity" evidence="8">
    <location>
        <begin position="2188"/>
        <end position="2214"/>
    </location>
</feature>
<feature type="compositionally biased region" description="Low complexity" evidence="8">
    <location>
        <begin position="2012"/>
        <end position="2024"/>
    </location>
</feature>
<evidence type="ECO:0000256" key="9">
    <source>
        <dbReference type="SAM" id="Phobius"/>
    </source>
</evidence>
<dbReference type="Pfam" id="PF01421">
    <property type="entry name" value="Reprolysin"/>
    <property type="match status" value="1"/>
</dbReference>
<dbReference type="Pfam" id="PF23106">
    <property type="entry name" value="EGF_Teneurin"/>
    <property type="match status" value="1"/>
</dbReference>
<dbReference type="InterPro" id="IPR000742">
    <property type="entry name" value="EGF"/>
</dbReference>
<feature type="region of interest" description="Disordered" evidence="8">
    <location>
        <begin position="2062"/>
        <end position="2092"/>
    </location>
</feature>
<dbReference type="PANTHER" id="PTHR11905:SF159">
    <property type="entry name" value="ADAM METALLOPROTEASE"/>
    <property type="match status" value="1"/>
</dbReference>
<feature type="disulfide bond" evidence="6">
    <location>
        <begin position="641"/>
        <end position="661"/>
    </location>
</feature>
<keyword evidence="5 6" id="KW-1015">Disulfide bond</keyword>
<dbReference type="InterPro" id="IPR001762">
    <property type="entry name" value="Disintegrin_dom"/>
</dbReference>
<reference evidence="12" key="1">
    <citation type="journal article" date="2012" name="Nat. Genet.">
        <title>Whole-genome sequence of Schistosoma haematobium.</title>
        <authorList>
            <person name="Young N.D."/>
            <person name="Jex A.R."/>
            <person name="Li B."/>
            <person name="Liu S."/>
            <person name="Yang L."/>
            <person name="Xiong Z."/>
            <person name="Li Y."/>
            <person name="Cantacessi C."/>
            <person name="Hall R.S."/>
            <person name="Xu X."/>
            <person name="Chen F."/>
            <person name="Wu X."/>
            <person name="Zerlotini A."/>
            <person name="Oliveira G."/>
            <person name="Hofmann A."/>
            <person name="Zhang G."/>
            <person name="Fang X."/>
            <person name="Kang Y."/>
            <person name="Campbell B.E."/>
            <person name="Loukas A."/>
            <person name="Ranganathan S."/>
            <person name="Rollinson D."/>
            <person name="Rinaldi G."/>
            <person name="Brindley P.J."/>
            <person name="Yang H."/>
            <person name="Wang J."/>
            <person name="Wang J."/>
            <person name="Gasser R.B."/>
        </authorList>
    </citation>
    <scope>NUCLEOTIDE SEQUENCE</scope>
</reference>
<feature type="region of interest" description="Disordered" evidence="8">
    <location>
        <begin position="2750"/>
        <end position="2769"/>
    </location>
</feature>
<dbReference type="Proteomes" id="UP000471633">
    <property type="component" value="Unassembled WGS sequence"/>
</dbReference>
<keyword evidence="3 9" id="KW-1133">Transmembrane helix</keyword>
<feature type="region of interest" description="Disordered" evidence="8">
    <location>
        <begin position="1871"/>
        <end position="1982"/>
    </location>
</feature>
<comment type="caution">
    <text evidence="12">The sequence shown here is derived from an EMBL/GenBank/DDBJ whole genome shotgun (WGS) entry which is preliminary data.</text>
</comment>
<dbReference type="SMART" id="SM00050">
    <property type="entry name" value="DISIN"/>
    <property type="match status" value="1"/>
</dbReference>
<reference evidence="12" key="2">
    <citation type="journal article" date="2019" name="Gigascience">
        <title>High-quality Schistosoma haematobium genome achieved by single-molecule and long-range sequencing.</title>
        <authorList>
            <person name="Stroehlein A.J."/>
            <person name="Korhonen P.K."/>
            <person name="Chong T.M."/>
            <person name="Lim Y.L."/>
            <person name="Chan K.G."/>
            <person name="Webster B."/>
            <person name="Rollinson D."/>
            <person name="Brindley P.J."/>
            <person name="Gasser R.B."/>
            <person name="Young N.D."/>
        </authorList>
    </citation>
    <scope>NUCLEOTIDE SEQUENCE</scope>
</reference>
<sequence length="2805" mass="313352">MLISSSQHFINIYTLLLSLFIFFIHYKYSFHNVNAENLKPTPSAHQHYVNFIQKQQDNKDIDSLSDNHYVDRSNLPQTINNNNNNNNMDNFKSCICFKWPSCLSNCTNDPLLKSVVQTDYGYLSNVPLPFIILFPYQARKSRNNHDTSTLGRQGGYFQNTRFWLTMYNQQKIVLKLQKSRIFSDAGNYSTLYYQKKNDGHMYEFESDKLKNCYYTGTVVNQTEDYLNLDTTKSTNYVAVNTCFGLNGIIHYANQTYGIRPLHCKQCDSTAIPHLLFPHRSKLINRDVQLPVFWRPTDIFNIMNRKPLTKVEGPRIYTINLALTLDYHLFSSFGHNLERGIHYLSNVLNQVTKSFQHVPVELYLIQSEIWTLKDLIQSNVSIKTTLNNFAHFIINRRRKYHSSMFVKNNIVNKSDVVIMNPSIGNDTFGRHRIHRRSVNTDNDVLRKMSSSTSSSSLNNPSLYTKHFDMQLLLTGRRFTDPVEYIAIPDSICTPRAIGIIQVNNTDMDYHVSRLISLAIAEILGIESFPCPPLYSCYSFDLFSDGDNSRLRLALSSGMADCLLQNIAVTKDSKSFIDTCGNGQIDRGEECDPVVRRSLSYSSNFTNPMSCCNLDTCLASVWAVCTHGPCCHQCRLKQKGSVCRPAFDQCDLPEFCTGTHPSCPLDLYLENGSPCLTQSLIGIVSASSTSSSALSSSSTTIITTTASTTVVQKNNNSSSSQLNYLVENHKSLCYQGRCPTRHSQCEMIWGEQATEASDYCFHLHNTKTDGACGVQGQHCTIEHAKCGLLQCQGGRPRPVSLEAQSGQPFVTYTEHQGRQFECKYLSHTSKVRFVPEGASCAPDRYCFHQECVLPHVVFQSICPTGPVNKQLENGHIIYKNVTCSDHGLCTNAGFCLCHPEWTGNACELAVVITNKSITITNDRNSSSSSSSSSSSIVSSQSTIMNNMNPLGSEVIHWIWDYLEQMQKSYGNSRHFQLKRFSHNNNNNGENYKAPLNTLYLVCILGVVVGGIFLFLAIFMFIYRRRGRPSIFNKSYYNNHNHRKFCAFSRNGCRRRRCCKINQRNNDLLSPRSTKHNGGSLRLFNTIDSNSTECQELQSSMYDRSTVGVGGSSCSSHDKSGYDRHNRLHHDYCTISSINNRNGGNQDEDCSRHVRSRTGNSRNRDLECHNHRRHHHHHSEHNSESKHRRRQHNRNGGSSSCNSHGVKDKEELSRKKKLDRKHKSSSRTSAPGSSDIKLLDSIEGQYGINFSDTELTYKHSNNNNDDYHNHEELNNSMDRIIKFGSMPSYKEDKIKQLKRTADTLPPFKSLKNVQSISTSENTVYLTDSTDITVNLPNSDLNIPSCGTYTSSLIEPIVVNNNNSNKHNNNQTSTLCGSVSVTSPPITTITAITSLVSSSSSTVPPLFPFYSTAYSKSVSPMTYLPTDDLTTQTTISNSNQNSLLLHNVTTAALVGAGRAGANAAAAVAAAAAANPTAAEVTTTTTTVISTGTLDVMSSSSNHMLIDTCPTTVSPADTSKDAMNDTQFNIIMENSWRQPEKGILKNKNEGGSYNVNNSSSTNISTNRRHHRRSSSSINHKKHHHRHRSPSSSAATGSHHRSRHKHSKSSRHHHSTHNTMDNNDAGIMKRNDSFSDCSCHLHENEKKLRKHQNHHHNHSRRLSRRGNNIVTSRSNSVNDGSSHLEFCTALNDINGNDDRSPSGSSSLSSHGLEFLSSHSSSSSSSSLSRTLATSSSSSSSSTSSSFTDLNSHCHHHHQLRRHHSHSNPHCHKDHDNNDDVQSLSSSFTSSTTSTCSTALEVNVIKCNNSQQHQQNGLINKDSTDPITTDHNRSKRLDIINNKSNRSNQQLKKNYDYCSENYQTIQCVNNDNNIGTDPINIEREDQRSSHRHSRKHHRRHCRYRKHHGHHKRHSESNQEISGTINLTGESLGSSSSTTNNCNSGISEASSSSSGLTTVSCHRRRSRTRSITDEDCTTSGSRRSSPLPPAPTILCNVGQQTDELSLLKVAGLTISSKTGANSESANNNIKSNNENRKSYLDSEGEWEEVECNESGCEECQNSIHTTTTATTTDKSINSHGNKQSKHLTTTSPPILSSPSHPTIILQNRINQLHSTSSNNFNPLCVTLNNQQQPLYNLSTPPTNSSLSMINSKQQSNSTNSSLGSSKTSRSAGGFSSSGGSTGLANLSSPPLPPPSLSTNNPITTITTTTTTNNSNNDNNHSNVTSMQLQQYKQSQLSGIKQQQFIGMMNNNNQTKFNSEEYTGQHSEPEVDAHLNIGSMINRQINEQQNLVNKLQTDSNHHHQHQQQHHHQQQPPPPQHYNPFYLPSKSSVKNSYAQSSESQSQLNNLLLHQQQVKSSIQNNNNNNKPNSLQLFTSPEIIHRSVNNMTNNRSVYDSSLQMMDNNNNNTHNNIQGNLELYYQHPYEDVATDDYAETNSQLNCTSLQQNQSFNQSLLSHYPQKQFQSYLSPTEPSLPPLPPTLTPTQQHIYHQHDGCGPLLLPPPISTSSLLYNNEVNNRFGYSRTATLDEDDKLSLDEDSEMMHFTNSQTNNNNSVSITMTTTTITTITTTATNLSNGGNNNNNTHLSSMFNPYTVAFINNSPSNYIQSNPSHHTTLSHFNPSYSVWNTNDSVHHRMNNNNNINNKYRMNDNPSIIYPSDQMNSAKDGVVGITGSSGITHPLLNDIDDVGSDFSLSVFRRSDDICGPSSLSNRIFNNNNGNNNDLIMNNLLPSSQTTQLQHNNYQQQSTEHHSSSDIAGMMDVRSNDGTCDESDASSLPEQGCDLMHLAQLRISARPNPLLNDLAKQQVQRNNK</sequence>
<dbReference type="SUPFAM" id="SSF57552">
    <property type="entry name" value="Blood coagulation inhibitor (disintegrin)"/>
    <property type="match status" value="1"/>
</dbReference>
<dbReference type="GeneID" id="24594282"/>
<dbReference type="GO" id="GO:0016020">
    <property type="term" value="C:membrane"/>
    <property type="evidence" value="ECO:0007669"/>
    <property type="project" value="UniProtKB-SubCell"/>
</dbReference>
<dbReference type="GO" id="GO:0006509">
    <property type="term" value="P:membrane protein ectodomain proteolysis"/>
    <property type="evidence" value="ECO:0007669"/>
    <property type="project" value="TreeGrafter"/>
</dbReference>
<feature type="compositionally biased region" description="Low complexity" evidence="8">
    <location>
        <begin position="1920"/>
        <end position="1946"/>
    </location>
</feature>
<dbReference type="Gene3D" id="4.10.70.10">
    <property type="entry name" value="Disintegrin domain"/>
    <property type="match status" value="1"/>
</dbReference>
<feature type="region of interest" description="Disordered" evidence="8">
    <location>
        <begin position="1537"/>
        <end position="1621"/>
    </location>
</feature>
<gene>
    <name evidence="12" type="primary">ADAM23</name>
    <name evidence="12" type="ORF">MS3_00000758</name>
</gene>
<dbReference type="SMART" id="SM00608">
    <property type="entry name" value="ACR"/>
    <property type="match status" value="1"/>
</dbReference>
<evidence type="ECO:0000256" key="2">
    <source>
        <dbReference type="ARBA" id="ARBA00022692"/>
    </source>
</evidence>
<dbReference type="PANTHER" id="PTHR11905">
    <property type="entry name" value="ADAM A DISINTEGRIN AND METALLOPROTEASE DOMAIN"/>
    <property type="match status" value="1"/>
</dbReference>
<dbReference type="PROSITE" id="PS50214">
    <property type="entry name" value="DISINTEGRIN_2"/>
    <property type="match status" value="1"/>
</dbReference>
<dbReference type="Pfam" id="PF08516">
    <property type="entry name" value="ADAM_CR"/>
    <property type="match status" value="1"/>
</dbReference>
<protein>
    <submittedName>
        <fullName evidence="12">Disintegrin and metalloproteinase domain-containing protein 23, variant 2</fullName>
    </submittedName>
</protein>
<reference evidence="12" key="3">
    <citation type="submission" date="2021-06" db="EMBL/GenBank/DDBJ databases">
        <title>Chromosome-level genome assembly for S. haematobium.</title>
        <authorList>
            <person name="Stroehlein A.J."/>
        </authorList>
    </citation>
    <scope>NUCLEOTIDE SEQUENCE</scope>
</reference>
<dbReference type="InterPro" id="IPR006586">
    <property type="entry name" value="ADAM_Cys-rich"/>
</dbReference>
<evidence type="ECO:0000313" key="13">
    <source>
        <dbReference type="Proteomes" id="UP000471633"/>
    </source>
</evidence>
<feature type="region of interest" description="Disordered" evidence="8">
    <location>
        <begin position="2127"/>
        <end position="2214"/>
    </location>
</feature>
<dbReference type="Pfam" id="PF00200">
    <property type="entry name" value="Disintegrin"/>
    <property type="match status" value="1"/>
</dbReference>
<feature type="compositionally biased region" description="Basic residues" evidence="8">
    <location>
        <begin position="1561"/>
        <end position="1583"/>
    </location>
</feature>
<dbReference type="InterPro" id="IPR001590">
    <property type="entry name" value="Peptidase_M12B"/>
</dbReference>
<dbReference type="KEGG" id="shx:MS3_00000758"/>
<name>A0A922IIC3_SCHHA</name>
<feature type="compositionally biased region" description="Basic and acidic residues" evidence="8">
    <location>
        <begin position="1815"/>
        <end position="1826"/>
    </location>
</feature>
<dbReference type="InterPro" id="IPR018358">
    <property type="entry name" value="Disintegrin_CS"/>
</dbReference>
<evidence type="ECO:0000256" key="4">
    <source>
        <dbReference type="ARBA" id="ARBA00023136"/>
    </source>
</evidence>
<evidence type="ECO:0000259" key="10">
    <source>
        <dbReference type="PROSITE" id="PS50214"/>
    </source>
</evidence>
<feature type="compositionally biased region" description="Polar residues" evidence="8">
    <location>
        <begin position="1191"/>
        <end position="1200"/>
    </location>
</feature>
<feature type="compositionally biased region" description="Basic residues" evidence="8">
    <location>
        <begin position="1167"/>
        <end position="1176"/>
    </location>
</feature>
<feature type="compositionally biased region" description="Low complexity" evidence="8">
    <location>
        <begin position="2142"/>
        <end position="2166"/>
    </location>
</feature>
<dbReference type="GO" id="GO:0004222">
    <property type="term" value="F:metalloendopeptidase activity"/>
    <property type="evidence" value="ECO:0007669"/>
    <property type="project" value="InterPro"/>
</dbReference>
<dbReference type="PRINTS" id="PR00289">
    <property type="entry name" value="DISINTEGRIN"/>
</dbReference>
<feature type="transmembrane region" description="Helical" evidence="9">
    <location>
        <begin position="12"/>
        <end position="30"/>
    </location>
</feature>
<feature type="region of interest" description="Disordered" evidence="8">
    <location>
        <begin position="1805"/>
        <end position="1826"/>
    </location>
</feature>
<evidence type="ECO:0000256" key="5">
    <source>
        <dbReference type="ARBA" id="ARBA00023157"/>
    </source>
</evidence>
<comment type="caution">
    <text evidence="7">Lacks conserved residue(s) required for the propagation of feature annotation.</text>
</comment>